<organism evidence="7 8">
    <name type="scientific">Gluconobacter frateurii NRIC 0228</name>
    <dbReference type="NCBI Taxonomy" id="1307946"/>
    <lineage>
        <taxon>Bacteria</taxon>
        <taxon>Pseudomonadati</taxon>
        <taxon>Pseudomonadota</taxon>
        <taxon>Alphaproteobacteria</taxon>
        <taxon>Acetobacterales</taxon>
        <taxon>Acetobacteraceae</taxon>
        <taxon>Gluconobacter</taxon>
    </lineage>
</organism>
<dbReference type="NCBIfam" id="NF002343">
    <property type="entry name" value="PRK01305.1-4"/>
    <property type="match status" value="1"/>
</dbReference>
<comment type="catalytic activity">
    <reaction evidence="4">
        <text>N-terminal L-aspartyl-[protein] + L-leucyl-tRNA(Leu) = N-terminal L-leucyl-L-aspartyl-[protein] + tRNA(Leu) + H(+)</text>
        <dbReference type="Rhea" id="RHEA:50420"/>
        <dbReference type="Rhea" id="RHEA-COMP:9613"/>
        <dbReference type="Rhea" id="RHEA-COMP:9622"/>
        <dbReference type="Rhea" id="RHEA-COMP:12669"/>
        <dbReference type="Rhea" id="RHEA-COMP:12674"/>
        <dbReference type="ChEBI" id="CHEBI:15378"/>
        <dbReference type="ChEBI" id="CHEBI:64720"/>
        <dbReference type="ChEBI" id="CHEBI:78442"/>
        <dbReference type="ChEBI" id="CHEBI:78494"/>
        <dbReference type="ChEBI" id="CHEBI:133042"/>
        <dbReference type="EC" id="2.3.2.29"/>
    </reaction>
</comment>
<evidence type="ECO:0000256" key="1">
    <source>
        <dbReference type="ARBA" id="ARBA00022490"/>
    </source>
</evidence>
<dbReference type="Pfam" id="PF04376">
    <property type="entry name" value="ATE_N"/>
    <property type="match status" value="1"/>
</dbReference>
<dbReference type="InterPro" id="IPR016181">
    <property type="entry name" value="Acyl_CoA_acyltransferase"/>
</dbReference>
<dbReference type="RefSeq" id="WP_099182596.1">
    <property type="nucleotide sequence ID" value="NZ_BAQW01000013.1"/>
</dbReference>
<comment type="similarity">
    <text evidence="4">Belongs to the R-transferase family. Bpt subfamily.</text>
</comment>
<dbReference type="NCBIfam" id="NF002342">
    <property type="entry name" value="PRK01305.1-3"/>
    <property type="match status" value="1"/>
</dbReference>
<dbReference type="Pfam" id="PF04377">
    <property type="entry name" value="ATE_C"/>
    <property type="match status" value="1"/>
</dbReference>
<dbReference type="InterPro" id="IPR030700">
    <property type="entry name" value="N-end_Aminoacyl_Trfase"/>
</dbReference>
<evidence type="ECO:0000259" key="5">
    <source>
        <dbReference type="Pfam" id="PF04376"/>
    </source>
</evidence>
<comment type="subcellular location">
    <subcellularLocation>
        <location evidence="4">Cytoplasm</location>
    </subcellularLocation>
</comment>
<dbReference type="InterPro" id="IPR007471">
    <property type="entry name" value="N-end_Aminoacyl_Trfase_N"/>
</dbReference>
<name>A0ABQ0QDX2_9PROT</name>
<dbReference type="PANTHER" id="PTHR21367:SF1">
    <property type="entry name" value="ARGINYL-TRNA--PROTEIN TRANSFERASE 1"/>
    <property type="match status" value="1"/>
</dbReference>
<dbReference type="PANTHER" id="PTHR21367">
    <property type="entry name" value="ARGININE-TRNA-PROTEIN TRANSFERASE 1"/>
    <property type="match status" value="1"/>
</dbReference>
<evidence type="ECO:0000259" key="6">
    <source>
        <dbReference type="Pfam" id="PF04377"/>
    </source>
</evidence>
<keyword evidence="3 4" id="KW-0012">Acyltransferase</keyword>
<dbReference type="Proteomes" id="UP001061070">
    <property type="component" value="Unassembled WGS sequence"/>
</dbReference>
<dbReference type="NCBIfam" id="NF002346">
    <property type="entry name" value="PRK01305.2-3"/>
    <property type="match status" value="1"/>
</dbReference>
<dbReference type="PIRSF" id="PIRSF037208">
    <property type="entry name" value="ATE_pro_prd"/>
    <property type="match status" value="1"/>
</dbReference>
<evidence type="ECO:0000256" key="4">
    <source>
        <dbReference type="HAMAP-Rule" id="MF_00689"/>
    </source>
</evidence>
<sequence>MQHRPQLFYTTEPAPCPYLPNRMERKVLTDLSGPEAASLHDRLSQAGFRRSHTIAYAPVCMDCRACKPMRLPVALFHPSRTQQRLWKRHQDIKITIAAPVPTQEQFVLFQAYQKNRHTDGDMAHMSWQEYADLISNTPVETIVVEFRTPADQLICVSLVDVMSDGLSAVYTFYDTTITAESWGTFSILWLLNLAEQRGYLHLYLGYYVPGSQKMAYKAKFRPAEIFQSGHWTPLNIPSET</sequence>
<evidence type="ECO:0000313" key="7">
    <source>
        <dbReference type="EMBL" id="GBR14788.1"/>
    </source>
</evidence>
<evidence type="ECO:0000313" key="8">
    <source>
        <dbReference type="Proteomes" id="UP001061070"/>
    </source>
</evidence>
<comment type="function">
    <text evidence="4">Functions in the N-end rule pathway of protein degradation where it conjugates Leu from its aminoacyl-tRNA to the N-termini of proteins containing an N-terminal aspartate or glutamate.</text>
</comment>
<accession>A0ABQ0QDX2</accession>
<evidence type="ECO:0000256" key="3">
    <source>
        <dbReference type="ARBA" id="ARBA00023315"/>
    </source>
</evidence>
<comment type="catalytic activity">
    <reaction evidence="4">
        <text>N-terminal L-glutamyl-[protein] + L-leucyl-tRNA(Leu) = N-terminal L-leucyl-L-glutamyl-[protein] + tRNA(Leu) + H(+)</text>
        <dbReference type="Rhea" id="RHEA:50412"/>
        <dbReference type="Rhea" id="RHEA-COMP:9613"/>
        <dbReference type="Rhea" id="RHEA-COMP:9622"/>
        <dbReference type="Rhea" id="RHEA-COMP:12664"/>
        <dbReference type="Rhea" id="RHEA-COMP:12668"/>
        <dbReference type="ChEBI" id="CHEBI:15378"/>
        <dbReference type="ChEBI" id="CHEBI:64721"/>
        <dbReference type="ChEBI" id="CHEBI:78442"/>
        <dbReference type="ChEBI" id="CHEBI:78494"/>
        <dbReference type="ChEBI" id="CHEBI:133041"/>
        <dbReference type="EC" id="2.3.2.29"/>
    </reaction>
</comment>
<feature type="domain" description="N-end rule aminoacyl transferase C-terminal" evidence="6">
    <location>
        <begin position="104"/>
        <end position="226"/>
    </location>
</feature>
<keyword evidence="8" id="KW-1185">Reference proteome</keyword>
<keyword evidence="1 4" id="KW-0963">Cytoplasm</keyword>
<dbReference type="InterPro" id="IPR007472">
    <property type="entry name" value="N-end_Aminoacyl_Trfase_C"/>
</dbReference>
<dbReference type="EMBL" id="BAQW01000013">
    <property type="protein sequence ID" value="GBR14788.1"/>
    <property type="molecule type" value="Genomic_DNA"/>
</dbReference>
<feature type="domain" description="N-end aminoacyl transferase N-terminal" evidence="5">
    <location>
        <begin position="15"/>
        <end position="84"/>
    </location>
</feature>
<dbReference type="HAMAP" id="MF_00689">
    <property type="entry name" value="Bpt"/>
    <property type="match status" value="1"/>
</dbReference>
<comment type="caution">
    <text evidence="7">The sequence shown here is derived from an EMBL/GenBank/DDBJ whole genome shotgun (WGS) entry which is preliminary data.</text>
</comment>
<dbReference type="GO" id="GO:0016740">
    <property type="term" value="F:transferase activity"/>
    <property type="evidence" value="ECO:0007669"/>
    <property type="project" value="UniProtKB-KW"/>
</dbReference>
<dbReference type="NCBIfam" id="NF002341">
    <property type="entry name" value="PRK01305.1-1"/>
    <property type="match status" value="1"/>
</dbReference>
<evidence type="ECO:0000256" key="2">
    <source>
        <dbReference type="ARBA" id="ARBA00022679"/>
    </source>
</evidence>
<proteinExistence type="inferred from homology"/>
<dbReference type="SUPFAM" id="SSF55729">
    <property type="entry name" value="Acyl-CoA N-acyltransferases (Nat)"/>
    <property type="match status" value="1"/>
</dbReference>
<keyword evidence="2 4" id="KW-0808">Transferase</keyword>
<reference evidence="7" key="1">
    <citation type="submission" date="2013-04" db="EMBL/GenBank/DDBJ databases">
        <title>The genome sequencing project of 58 acetic acid bacteria.</title>
        <authorList>
            <person name="Okamoto-Kainuma A."/>
            <person name="Ishikawa M."/>
            <person name="Umino S."/>
            <person name="Koizumi Y."/>
            <person name="Shiwa Y."/>
            <person name="Yoshikawa H."/>
            <person name="Matsutani M."/>
            <person name="Matsushita K."/>
        </authorList>
    </citation>
    <scope>NUCLEOTIDE SEQUENCE</scope>
    <source>
        <strain evidence="7">NRIC 0228</strain>
    </source>
</reference>
<dbReference type="InterPro" id="IPR017138">
    <property type="entry name" value="Asp_Glu_LeuTrfase"/>
</dbReference>
<gene>
    <name evidence="4" type="primary">bpt</name>
    <name evidence="7" type="ORF">AA0228_2343</name>
</gene>
<protein>
    <recommendedName>
        <fullName evidence="4">Aspartate/glutamate leucyltransferase</fullName>
        <ecNumber evidence="4">2.3.2.29</ecNumber>
    </recommendedName>
</protein>
<dbReference type="EC" id="2.3.2.29" evidence="4"/>